<feature type="non-terminal residue" evidence="1">
    <location>
        <position position="1"/>
    </location>
</feature>
<dbReference type="Proteomes" id="UP000037020">
    <property type="component" value="Unassembled WGS sequence"/>
</dbReference>
<sequence length="426" mass="46502">DVVALAGAAGGATAAGRQVLDGFGYVRSRVVAEDLRLSDGSRPGVVPAVSVLDPRVEPVLRDRIQTVVRCLRELVRRYAGDGRLRDFLDVPEALDRWVRAEPAPERLEVDWCRPDLLGETLGTVRVLEFNASSPGGMLNMGMLTRFWRESAFGRVLEEWGVPPAPLESPTWFADWLLDYGQARGVARRAGRQVGLFHTRGRFEFAQMARQLRDRGQRPVLLSPGAPDGDELRLGYLKYIPLAPDDVRGWEAFCARACDGDLVIPNALAARWVAENKLCLAALSDPRFRYLFTQRECAALDALVPFSRKLGDGITAADATAERERLVLKAPYSCRGESVVMGVDTPPALWKRTVGDAAHQGWLVQERVAAGIVETADGPFLRDLVAPMLGGRVIGYGGRFSSEHLLNAAQGGRGAVVLSPWALAPVS</sequence>
<dbReference type="SUPFAM" id="SSF56059">
    <property type="entry name" value="Glutathione synthetase ATP-binding domain-like"/>
    <property type="match status" value="1"/>
</dbReference>
<protein>
    <recommendedName>
        <fullName evidence="3">Glutathionylspermidine synthase pre-ATP-grasp-like domain-containing protein</fullName>
    </recommendedName>
</protein>
<evidence type="ECO:0008006" key="3">
    <source>
        <dbReference type="Google" id="ProtNLM"/>
    </source>
</evidence>
<comment type="caution">
    <text evidence="1">The sequence shown here is derived from an EMBL/GenBank/DDBJ whole genome shotgun (WGS) entry which is preliminary data.</text>
</comment>
<proteinExistence type="predicted"/>
<organism evidence="1 2">
    <name type="scientific">Streptomyces varsoviensis</name>
    <dbReference type="NCBI Taxonomy" id="67373"/>
    <lineage>
        <taxon>Bacteria</taxon>
        <taxon>Bacillati</taxon>
        <taxon>Actinomycetota</taxon>
        <taxon>Actinomycetes</taxon>
        <taxon>Kitasatosporales</taxon>
        <taxon>Streptomycetaceae</taxon>
        <taxon>Streptomyces</taxon>
    </lineage>
</organism>
<dbReference type="EMBL" id="LGUT01000660">
    <property type="protein sequence ID" value="KOG90553.1"/>
    <property type="molecule type" value="Genomic_DNA"/>
</dbReference>
<keyword evidence="2" id="KW-1185">Reference proteome</keyword>
<evidence type="ECO:0000313" key="2">
    <source>
        <dbReference type="Proteomes" id="UP000037020"/>
    </source>
</evidence>
<name>A0ABR5JB67_9ACTN</name>
<reference evidence="1 2" key="1">
    <citation type="submission" date="2015-07" db="EMBL/GenBank/DDBJ databases">
        <authorList>
            <person name="Ju K.-S."/>
            <person name="Doroghazi J.R."/>
            <person name="Metcalf W.W."/>
        </authorList>
    </citation>
    <scope>NUCLEOTIDE SEQUENCE [LARGE SCALE GENOMIC DNA]</scope>
    <source>
        <strain evidence="1 2">NRRL B-3589</strain>
    </source>
</reference>
<gene>
    <name evidence="1" type="ORF">ADK38_08075</name>
</gene>
<accession>A0ABR5JB67</accession>
<evidence type="ECO:0000313" key="1">
    <source>
        <dbReference type="EMBL" id="KOG90553.1"/>
    </source>
</evidence>